<dbReference type="GO" id="GO:0051301">
    <property type="term" value="P:cell division"/>
    <property type="evidence" value="ECO:0007669"/>
    <property type="project" value="UniProtKB-KW"/>
</dbReference>
<dbReference type="Gene3D" id="3.30.160.880">
    <property type="entry name" value="Cell division protein ZapA protomer, N-terminal domain"/>
    <property type="match status" value="1"/>
</dbReference>
<dbReference type="InterPro" id="IPR036192">
    <property type="entry name" value="Cell_div_ZapA-like_sf"/>
</dbReference>
<dbReference type="Proteomes" id="UP000249720">
    <property type="component" value="Unassembled WGS sequence"/>
</dbReference>
<dbReference type="SUPFAM" id="SSF102829">
    <property type="entry name" value="Cell division protein ZapA-like"/>
    <property type="match status" value="1"/>
</dbReference>
<organism evidence="1 2">
    <name type="scientific">Hydrotalea sandarakina</name>
    <dbReference type="NCBI Taxonomy" id="1004304"/>
    <lineage>
        <taxon>Bacteria</taxon>
        <taxon>Pseudomonadati</taxon>
        <taxon>Bacteroidota</taxon>
        <taxon>Chitinophagia</taxon>
        <taxon>Chitinophagales</taxon>
        <taxon>Chitinophagaceae</taxon>
        <taxon>Hydrotalea</taxon>
    </lineage>
</organism>
<dbReference type="RefSeq" id="WP_111296333.1">
    <property type="nucleotide sequence ID" value="NZ_QKZV01000007.1"/>
</dbReference>
<gene>
    <name evidence="1" type="ORF">LX80_02161</name>
</gene>
<dbReference type="OrthoDB" id="1495773at2"/>
<keyword evidence="2" id="KW-1185">Reference proteome</keyword>
<dbReference type="EMBL" id="QKZV01000007">
    <property type="protein sequence ID" value="PZX61431.1"/>
    <property type="molecule type" value="Genomic_DNA"/>
</dbReference>
<name>A0A2W7RME1_9BACT</name>
<evidence type="ECO:0000313" key="2">
    <source>
        <dbReference type="Proteomes" id="UP000249720"/>
    </source>
</evidence>
<keyword evidence="1" id="KW-0131">Cell cycle</keyword>
<reference evidence="1 2" key="1">
    <citation type="submission" date="2018-06" db="EMBL/GenBank/DDBJ databases">
        <title>Genomic Encyclopedia of Archaeal and Bacterial Type Strains, Phase II (KMG-II): from individual species to whole genera.</title>
        <authorList>
            <person name="Goeker M."/>
        </authorList>
    </citation>
    <scope>NUCLEOTIDE SEQUENCE [LARGE SCALE GENOMIC DNA]</scope>
    <source>
        <strain evidence="1 2">DSM 23241</strain>
    </source>
</reference>
<evidence type="ECO:0000313" key="1">
    <source>
        <dbReference type="EMBL" id="PZX61431.1"/>
    </source>
</evidence>
<proteinExistence type="predicted"/>
<dbReference type="InterPro" id="IPR042233">
    <property type="entry name" value="Cell_div_ZapA_N"/>
</dbReference>
<sequence length="99" mass="11394">METLITVNVIIADRNYRIKIQPDDEAVLRKTVKIINDKIKEYKQVFAGKDMQDYVAMVLLWLATEQTKSPLPVAEEQTITQSLQQLETLVDGFLNQTQL</sequence>
<dbReference type="AlphaFoldDB" id="A0A2W7RME1"/>
<keyword evidence="1" id="KW-0132">Cell division</keyword>
<dbReference type="Pfam" id="PF05164">
    <property type="entry name" value="ZapA"/>
    <property type="match status" value="1"/>
</dbReference>
<dbReference type="InterPro" id="IPR007838">
    <property type="entry name" value="Cell_div_ZapA-like"/>
</dbReference>
<comment type="caution">
    <text evidence="1">The sequence shown here is derived from an EMBL/GenBank/DDBJ whole genome shotgun (WGS) entry which is preliminary data.</text>
</comment>
<accession>A0A2W7RME1</accession>
<protein>
    <submittedName>
        <fullName evidence="1">Cell division protein ZapA</fullName>
    </submittedName>
</protein>